<organism evidence="2 3">
    <name type="scientific">Blattamonas nauphoetae</name>
    <dbReference type="NCBI Taxonomy" id="2049346"/>
    <lineage>
        <taxon>Eukaryota</taxon>
        <taxon>Metamonada</taxon>
        <taxon>Preaxostyla</taxon>
        <taxon>Oxymonadida</taxon>
        <taxon>Blattamonas</taxon>
    </lineage>
</organism>
<feature type="compositionally biased region" description="Basic and acidic residues" evidence="1">
    <location>
        <begin position="446"/>
        <end position="483"/>
    </location>
</feature>
<dbReference type="PANTHER" id="PTHR10257:SF3">
    <property type="entry name" value="SERINE_THREONINE-PROTEIN PHOSPHATASE 2A 56 KDA REGULATORY SUBUNIT GAMMA ISOFORM"/>
    <property type="match status" value="1"/>
</dbReference>
<dbReference type="EMBL" id="JARBJD010000116">
    <property type="protein sequence ID" value="KAK2951606.1"/>
    <property type="molecule type" value="Genomic_DNA"/>
</dbReference>
<dbReference type="Proteomes" id="UP001281761">
    <property type="component" value="Unassembled WGS sequence"/>
</dbReference>
<dbReference type="SUPFAM" id="SSF48371">
    <property type="entry name" value="ARM repeat"/>
    <property type="match status" value="1"/>
</dbReference>
<feature type="compositionally biased region" description="Basic and acidic residues" evidence="1">
    <location>
        <begin position="336"/>
        <end position="349"/>
    </location>
</feature>
<feature type="compositionally biased region" description="Acidic residues" evidence="1">
    <location>
        <begin position="387"/>
        <end position="396"/>
    </location>
</feature>
<dbReference type="InterPro" id="IPR002554">
    <property type="entry name" value="PP2A_B56"/>
</dbReference>
<feature type="compositionally biased region" description="Polar residues" evidence="1">
    <location>
        <begin position="1113"/>
        <end position="1137"/>
    </location>
</feature>
<accession>A0ABQ9XGM3</accession>
<dbReference type="PANTHER" id="PTHR10257">
    <property type="entry name" value="SERINE/THREONINE PROTEIN PHOSPHATASE 2A PP2A REGULATORY SUBUNIT B"/>
    <property type="match status" value="1"/>
</dbReference>
<protein>
    <submittedName>
        <fullName evidence="2">Serine/threonine protein phosphatase 2A 57 kDa regulatory subunit B' kappa</fullName>
    </submittedName>
</protein>
<feature type="region of interest" description="Disordered" evidence="1">
    <location>
        <begin position="1087"/>
        <end position="1153"/>
    </location>
</feature>
<feature type="compositionally biased region" description="Basic and acidic residues" evidence="1">
    <location>
        <begin position="306"/>
        <end position="326"/>
    </location>
</feature>
<reference evidence="2 3" key="1">
    <citation type="journal article" date="2022" name="bioRxiv">
        <title>Genomics of Preaxostyla Flagellates Illuminates Evolutionary Transitions and the Path Towards Mitochondrial Loss.</title>
        <authorList>
            <person name="Novak L.V.F."/>
            <person name="Treitli S.C."/>
            <person name="Pyrih J."/>
            <person name="Halakuc P."/>
            <person name="Pipaliya S.V."/>
            <person name="Vacek V."/>
            <person name="Brzon O."/>
            <person name="Soukal P."/>
            <person name="Eme L."/>
            <person name="Dacks J.B."/>
            <person name="Karnkowska A."/>
            <person name="Elias M."/>
            <person name="Hampl V."/>
        </authorList>
    </citation>
    <scope>NUCLEOTIDE SEQUENCE [LARGE SCALE GENOMIC DNA]</scope>
    <source>
        <strain evidence="2">NAU3</strain>
        <tissue evidence="2">Gut</tissue>
    </source>
</reference>
<feature type="compositionally biased region" description="Low complexity" evidence="1">
    <location>
        <begin position="1094"/>
        <end position="1106"/>
    </location>
</feature>
<feature type="region of interest" description="Disordered" evidence="1">
    <location>
        <begin position="146"/>
        <end position="483"/>
    </location>
</feature>
<evidence type="ECO:0000313" key="3">
    <source>
        <dbReference type="Proteomes" id="UP001281761"/>
    </source>
</evidence>
<sequence>MLIIAIGSTLLYVNNEKVSSKESISAQFYAKGIQDLFLEGYVLDHVPETLPQYFRILLSDGEVTEHIAGLIRIEESDEQHSLTAQYAPKSKKTDHRTPSKKKTPVEVETPFQDTLLDTYASLEQDSLGADEELKRKEEMRKKLVDQEQNAFEEEKLEKKRKEKEKEMEEIRRREAEEARKKEEERKRKEEEDRKREVEKRRMKDKEDRRKRLEQKRIREEEKRRMEEMRGTGDHTQEGKSSGEDEKQNTGKKNDDAADGHKPKELEADDKATQNAKEDGTERKGADSEEEPQHLNSQPDAPEADTEERKPIEGSTEKEDGDDRHSQNEQNSSDPNDSEKAIKSAETSDRNDDDTISSQNQTDEASPNDSHPPSTKSELDVRKKGESEKDEGEDNETERDRHAPKETVEEDDEGEKSESKKSGRHEDNEEQEHPQKDGQTDSEVSTEGEKEKESEEEEERRKAEERRMEEEAQKEKEEQMQREAARVRDEEQAALNRLNESVLKACFPFSERQPTFRTPQQLSSRKANSSLFRVKLLTQQSEQTAKKPSECPDCVIFDSFGVTVRSSESLFGFEERTYNWGTASQRLASPHLLTPLSPSKSSKQNSVPISDVIPSFPTSYTVSLPTHRRSHSRIRHIPSFSETPPNKQDMLFLHSLEQCSFICDFSPHADEASIADRNLKTNYLRDLLQFIADTSYSFPETTWVPVLKMVSINLFRSLPIPEFPPPIYGDTDRDFLFLDPSWEHLQYVYDLLYRFINSPNVVPKTATPYFPSTFLISLMDLFDSPDPREREALKTIIHRFYARYLTRRNIIRSTMGSHFQRLAFHHIQFNGTQDLLDLLVSIVHGFTVPLKEEHVQFFRTCVLPLNTVEQIDSFIAPLSHCLCVYLQKDPALIKTVVSFLIRVWPLSNPHKQVLMVTVLEEIIEAVPTIRLTPFAAPLFQLLASCITSTNCLVVDRALSLLSNDTILGLISSTRQLSFPILYASLSKNTNKHWDGNIMSLSFSALSVLVQIDQRLAAKCQSYERKKNEKLAEIRAARDYHWQMVEQLAQLNSPASPPPPDNPFSPGCILSHKSRPTCSFSNLNLPTLKSKHHRVSPQSSGSESPVSPLAETKIPQISQSACFTNPSTSPRPEVNSTAASKAKRPDHSPLVRCPS</sequence>
<feature type="compositionally biased region" description="Basic and acidic residues" evidence="1">
    <location>
        <begin position="397"/>
        <end position="406"/>
    </location>
</feature>
<feature type="compositionally biased region" description="Basic and acidic residues" evidence="1">
    <location>
        <begin position="415"/>
        <end position="438"/>
    </location>
</feature>
<dbReference type="InterPro" id="IPR016024">
    <property type="entry name" value="ARM-type_fold"/>
</dbReference>
<feature type="compositionally biased region" description="Basic and acidic residues" evidence="1">
    <location>
        <begin position="152"/>
        <end position="292"/>
    </location>
</feature>
<dbReference type="InterPro" id="IPR011989">
    <property type="entry name" value="ARM-like"/>
</dbReference>
<name>A0ABQ9XGM3_9EUKA</name>
<gene>
    <name evidence="2" type="ORF">BLNAU_13490</name>
</gene>
<evidence type="ECO:0000313" key="2">
    <source>
        <dbReference type="EMBL" id="KAK2951606.1"/>
    </source>
</evidence>
<comment type="caution">
    <text evidence="2">The sequence shown here is derived from an EMBL/GenBank/DDBJ whole genome shotgun (WGS) entry which is preliminary data.</text>
</comment>
<dbReference type="Pfam" id="PF01603">
    <property type="entry name" value="B56"/>
    <property type="match status" value="1"/>
</dbReference>
<feature type="region of interest" description="Disordered" evidence="1">
    <location>
        <begin position="83"/>
        <end position="109"/>
    </location>
</feature>
<proteinExistence type="predicted"/>
<dbReference type="Gene3D" id="1.25.10.10">
    <property type="entry name" value="Leucine-rich Repeat Variant"/>
    <property type="match status" value="1"/>
</dbReference>
<keyword evidence="3" id="KW-1185">Reference proteome</keyword>
<evidence type="ECO:0000256" key="1">
    <source>
        <dbReference type="SAM" id="MobiDB-lite"/>
    </source>
</evidence>
<feature type="compositionally biased region" description="Basic residues" evidence="1">
    <location>
        <begin position="89"/>
        <end position="102"/>
    </location>
</feature>
<feature type="compositionally biased region" description="Polar residues" evidence="1">
    <location>
        <begin position="355"/>
        <end position="375"/>
    </location>
</feature>
<feature type="compositionally biased region" description="Basic and acidic residues" evidence="1">
    <location>
        <begin position="376"/>
        <end position="386"/>
    </location>
</feature>